<gene>
    <name evidence="7" type="ORF">RCL2_002559200</name>
    <name evidence="6" type="ORF">RclHR1_05740009</name>
</gene>
<dbReference type="AlphaFoldDB" id="A0A2Z6SG82"/>
<evidence type="ECO:0000313" key="6">
    <source>
        <dbReference type="EMBL" id="GBC04567.1"/>
    </source>
</evidence>
<dbReference type="EMBL" id="BLAL01000278">
    <property type="protein sequence ID" value="GES99074.1"/>
    <property type="molecule type" value="Genomic_DNA"/>
</dbReference>
<dbReference type="Proteomes" id="UP000615446">
    <property type="component" value="Unassembled WGS sequence"/>
</dbReference>
<dbReference type="EMBL" id="BEXD01003953">
    <property type="protein sequence ID" value="GBC04567.1"/>
    <property type="molecule type" value="Genomic_DNA"/>
</dbReference>
<evidence type="ECO:0000256" key="3">
    <source>
        <dbReference type="ARBA" id="ARBA00022833"/>
    </source>
</evidence>
<evidence type="ECO:0000256" key="2">
    <source>
        <dbReference type="ARBA" id="ARBA00022771"/>
    </source>
</evidence>
<evidence type="ECO:0000259" key="5">
    <source>
        <dbReference type="PROSITE" id="PS50865"/>
    </source>
</evidence>
<evidence type="ECO:0000313" key="8">
    <source>
        <dbReference type="Proteomes" id="UP000247702"/>
    </source>
</evidence>
<accession>A0A2Z6SG82</accession>
<dbReference type="InterPro" id="IPR002893">
    <property type="entry name" value="Znf_MYND"/>
</dbReference>
<dbReference type="Pfam" id="PF01753">
    <property type="entry name" value="zf-MYND"/>
    <property type="match status" value="1"/>
</dbReference>
<comment type="caution">
    <text evidence="6">The sequence shown here is derived from an EMBL/GenBank/DDBJ whole genome shotgun (WGS) entry which is preliminary data.</text>
</comment>
<evidence type="ECO:0000256" key="4">
    <source>
        <dbReference type="PROSITE-ProRule" id="PRU00134"/>
    </source>
</evidence>
<reference evidence="7" key="2">
    <citation type="submission" date="2019-10" db="EMBL/GenBank/DDBJ databases">
        <title>Conservation and host-specific expression of non-tandemly repeated heterogenous ribosome RNA gene in arbuscular mycorrhizal fungi.</title>
        <authorList>
            <person name="Maeda T."/>
            <person name="Kobayashi Y."/>
            <person name="Nakagawa T."/>
            <person name="Ezawa T."/>
            <person name="Yamaguchi K."/>
            <person name="Bino T."/>
            <person name="Nishimoto Y."/>
            <person name="Shigenobu S."/>
            <person name="Kawaguchi M."/>
        </authorList>
    </citation>
    <scope>NUCLEOTIDE SEQUENCE</scope>
    <source>
        <strain evidence="7">HR1</strain>
    </source>
</reference>
<dbReference type="OrthoDB" id="4851849at2759"/>
<dbReference type="PROSITE" id="PS50865">
    <property type="entry name" value="ZF_MYND_2"/>
    <property type="match status" value="1"/>
</dbReference>
<keyword evidence="2 4" id="KW-0863">Zinc-finger</keyword>
<proteinExistence type="predicted"/>
<organism evidence="6 8">
    <name type="scientific">Rhizophagus clarus</name>
    <dbReference type="NCBI Taxonomy" id="94130"/>
    <lineage>
        <taxon>Eukaryota</taxon>
        <taxon>Fungi</taxon>
        <taxon>Fungi incertae sedis</taxon>
        <taxon>Mucoromycota</taxon>
        <taxon>Glomeromycotina</taxon>
        <taxon>Glomeromycetes</taxon>
        <taxon>Glomerales</taxon>
        <taxon>Glomeraceae</taxon>
        <taxon>Rhizophagus</taxon>
    </lineage>
</organism>
<name>A0A2Z6SG82_9GLOM</name>
<dbReference type="PROSITE" id="PS01360">
    <property type="entry name" value="ZF_MYND_1"/>
    <property type="match status" value="1"/>
</dbReference>
<dbReference type="Gene3D" id="6.10.140.2220">
    <property type="match status" value="1"/>
</dbReference>
<keyword evidence="1" id="KW-0479">Metal-binding</keyword>
<protein>
    <recommendedName>
        <fullName evidence="5">MYND-type domain-containing protein</fullName>
    </recommendedName>
</protein>
<evidence type="ECO:0000256" key="1">
    <source>
        <dbReference type="ARBA" id="ARBA00022723"/>
    </source>
</evidence>
<dbReference type="STRING" id="94130.A0A2Z6SG82"/>
<keyword evidence="8" id="KW-1185">Reference proteome</keyword>
<keyword evidence="3" id="KW-0862">Zinc</keyword>
<feature type="domain" description="MYND-type" evidence="5">
    <location>
        <begin position="3"/>
        <end position="39"/>
    </location>
</feature>
<sequence length="379" mass="44437">MECSVCKKTTIKRCSRCHTKYYCSSSCQKKDYPNHVLDCPSRSADILVKNVVADIITTNDAVRYEYGFCNCKNPAEESNLLGLYTGLIKYIDCSASELHSWWKSGNFPLHIKKACEDKGYKSYYYQWFLKNEHVLQNLRKYEGEKTDKYLADKYHEMVKPYLSKHDQTIPMKSLSESFPESKQSVYALYLIMLTGCIPRIEQQTWIDFGFCSCKYGNDYLGQTEEIRLGDLYRELIIQKGCKIDEFHDAYLSGSILDLLKRRKCNRNDYNWLLESKIEIRGYHQPIKSVYYLKQYALSDVAALKRSVNLDYGFMNCRTEDEKRQLKNTYRKLIKNPKFDPRDLHEACITGKIFNYVGSILPDEALKAKFFKNPYPLKDI</sequence>
<dbReference type="SUPFAM" id="SSF144232">
    <property type="entry name" value="HIT/MYND zinc finger-like"/>
    <property type="match status" value="1"/>
</dbReference>
<dbReference type="Proteomes" id="UP000247702">
    <property type="component" value="Unassembled WGS sequence"/>
</dbReference>
<dbReference type="GO" id="GO:0008270">
    <property type="term" value="F:zinc ion binding"/>
    <property type="evidence" value="ECO:0007669"/>
    <property type="project" value="UniProtKB-KW"/>
</dbReference>
<evidence type="ECO:0000313" key="7">
    <source>
        <dbReference type="EMBL" id="GES99074.1"/>
    </source>
</evidence>
<reference evidence="6 8" key="1">
    <citation type="submission" date="2017-11" db="EMBL/GenBank/DDBJ databases">
        <title>The genome of Rhizophagus clarus HR1 reveals common genetic basis of auxotrophy among arbuscular mycorrhizal fungi.</title>
        <authorList>
            <person name="Kobayashi Y."/>
        </authorList>
    </citation>
    <scope>NUCLEOTIDE SEQUENCE [LARGE SCALE GENOMIC DNA]</scope>
    <source>
        <strain evidence="6 8">HR1</strain>
    </source>
</reference>